<gene>
    <name evidence="1" type="ORF">GCM10009688_09740</name>
</gene>
<protein>
    <submittedName>
        <fullName evidence="1">Uncharacterized protein</fullName>
    </submittedName>
</protein>
<accession>A0ABN2NZW8</accession>
<sequence length="60" mass="6705">MWRLDIERARPGSLELETAAEWSVAEAGVELPGMEFFLVGAEPAHRNHDTRLAPICTDIQ</sequence>
<evidence type="ECO:0000313" key="2">
    <source>
        <dbReference type="Proteomes" id="UP001500784"/>
    </source>
</evidence>
<comment type="caution">
    <text evidence="1">The sequence shown here is derived from an EMBL/GenBank/DDBJ whole genome shotgun (WGS) entry which is preliminary data.</text>
</comment>
<reference evidence="1 2" key="1">
    <citation type="journal article" date="2019" name="Int. J. Syst. Evol. Microbiol.">
        <title>The Global Catalogue of Microorganisms (GCM) 10K type strain sequencing project: providing services to taxonomists for standard genome sequencing and annotation.</title>
        <authorList>
            <consortium name="The Broad Institute Genomics Platform"/>
            <consortium name="The Broad Institute Genome Sequencing Center for Infectious Disease"/>
            <person name="Wu L."/>
            <person name="Ma J."/>
        </authorList>
    </citation>
    <scope>NUCLEOTIDE SEQUENCE [LARGE SCALE GENOMIC DNA]</scope>
    <source>
        <strain evidence="1 2">JCM 13316</strain>
    </source>
</reference>
<evidence type="ECO:0000313" key="1">
    <source>
        <dbReference type="EMBL" id="GAA1907741.1"/>
    </source>
</evidence>
<organism evidence="1 2">
    <name type="scientific">Arthrobacter gandavensis</name>
    <dbReference type="NCBI Taxonomy" id="169960"/>
    <lineage>
        <taxon>Bacteria</taxon>
        <taxon>Bacillati</taxon>
        <taxon>Actinomycetota</taxon>
        <taxon>Actinomycetes</taxon>
        <taxon>Micrococcales</taxon>
        <taxon>Micrococcaceae</taxon>
        <taxon>Arthrobacter</taxon>
    </lineage>
</organism>
<dbReference type="Proteomes" id="UP001500784">
    <property type="component" value="Unassembled WGS sequence"/>
</dbReference>
<proteinExistence type="predicted"/>
<name>A0ABN2NZW8_9MICC</name>
<dbReference type="EMBL" id="BAAALV010000002">
    <property type="protein sequence ID" value="GAA1907741.1"/>
    <property type="molecule type" value="Genomic_DNA"/>
</dbReference>
<keyword evidence="2" id="KW-1185">Reference proteome</keyword>